<feature type="transmembrane region" description="Helical" evidence="5">
    <location>
        <begin position="219"/>
        <end position="237"/>
    </location>
</feature>
<keyword evidence="2 5" id="KW-0812">Transmembrane</keyword>
<evidence type="ECO:0000256" key="1">
    <source>
        <dbReference type="ARBA" id="ARBA00004141"/>
    </source>
</evidence>
<feature type="domain" description="O-antigen ligase-related" evidence="6">
    <location>
        <begin position="191"/>
        <end position="317"/>
    </location>
</feature>
<evidence type="ECO:0000256" key="5">
    <source>
        <dbReference type="SAM" id="Phobius"/>
    </source>
</evidence>
<evidence type="ECO:0000259" key="6">
    <source>
        <dbReference type="Pfam" id="PF04932"/>
    </source>
</evidence>
<reference evidence="7 8" key="1">
    <citation type="journal article" date="2015" name="Nature">
        <title>rRNA introns, odd ribosomes, and small enigmatic genomes across a large radiation of phyla.</title>
        <authorList>
            <person name="Brown C.T."/>
            <person name="Hug L.A."/>
            <person name="Thomas B.C."/>
            <person name="Sharon I."/>
            <person name="Castelle C.J."/>
            <person name="Singh A."/>
            <person name="Wilkins M.J."/>
            <person name="Williams K.H."/>
            <person name="Banfield J.F."/>
        </authorList>
    </citation>
    <scope>NUCLEOTIDE SEQUENCE [LARGE SCALE GENOMIC DNA]</scope>
</reference>
<dbReference type="AlphaFoldDB" id="A0A0G1Q3N6"/>
<keyword evidence="3 5" id="KW-1133">Transmembrane helix</keyword>
<dbReference type="GO" id="GO:0016020">
    <property type="term" value="C:membrane"/>
    <property type="evidence" value="ECO:0007669"/>
    <property type="project" value="UniProtKB-SubCell"/>
</dbReference>
<sequence>MSGWIAILLALGFAFGNLYKFSFFSAEVRISALDIVVFTLTLLALPVNLKKYRYLVIPITVFFTVGLVSLIFALPAYGWQAIFVGSMYLTRWTVYSLFFASIIQLIKSSKIVHLLYSLGIITAILGLAQYLVFPDVRALAVAEWDPHYFRVVGTFLDPGFTGLILVFTLIFLTLNPLKNRLINLISWSASYLAFALTYSRSSYAAFLVSMTYIAWRRKSLKFFLFIIILFLTTVYALPRSPGGEGVDLERTSSIQARIDSWTTAWRIFTRHPVLGVGFNTYRYAQGASLTSHAGAGADSSLLFVAATTGLAGLLAYLWYIKRLFSLIPNSYLLALLVHSIFLNSLFYPAVMVWIALLLSVSDSPPGQPSPAPALSRRDSN</sequence>
<feature type="transmembrane region" description="Helical" evidence="5">
    <location>
        <begin position="152"/>
        <end position="174"/>
    </location>
</feature>
<feature type="transmembrane region" description="Helical" evidence="5">
    <location>
        <begin position="113"/>
        <end position="132"/>
    </location>
</feature>
<dbReference type="EMBL" id="LCKS01000002">
    <property type="protein sequence ID" value="KKU03295.1"/>
    <property type="molecule type" value="Genomic_DNA"/>
</dbReference>
<organism evidence="7 8">
    <name type="scientific">Candidatus Amesbacteria bacterium GW2011_GWC2_45_19</name>
    <dbReference type="NCBI Taxonomy" id="1618366"/>
    <lineage>
        <taxon>Bacteria</taxon>
        <taxon>Candidatus Amesiibacteriota</taxon>
    </lineage>
</organism>
<feature type="transmembrane region" description="Helical" evidence="5">
    <location>
        <begin position="331"/>
        <end position="358"/>
    </location>
</feature>
<dbReference type="InterPro" id="IPR007016">
    <property type="entry name" value="O-antigen_ligase-rel_domated"/>
</dbReference>
<keyword evidence="4 5" id="KW-0472">Membrane</keyword>
<protein>
    <recommendedName>
        <fullName evidence="6">O-antigen ligase-related domain-containing protein</fullName>
    </recommendedName>
</protein>
<feature type="transmembrane region" description="Helical" evidence="5">
    <location>
        <begin position="301"/>
        <end position="319"/>
    </location>
</feature>
<dbReference type="Proteomes" id="UP000034264">
    <property type="component" value="Unassembled WGS sequence"/>
</dbReference>
<evidence type="ECO:0000256" key="3">
    <source>
        <dbReference type="ARBA" id="ARBA00022989"/>
    </source>
</evidence>
<evidence type="ECO:0000313" key="8">
    <source>
        <dbReference type="Proteomes" id="UP000034264"/>
    </source>
</evidence>
<gene>
    <name evidence="7" type="ORF">UX05_C0002G0051</name>
</gene>
<feature type="transmembrane region" description="Helical" evidence="5">
    <location>
        <begin position="30"/>
        <end position="47"/>
    </location>
</feature>
<feature type="transmembrane region" description="Helical" evidence="5">
    <location>
        <begin position="54"/>
        <end position="77"/>
    </location>
</feature>
<dbReference type="PANTHER" id="PTHR37422:SF23">
    <property type="entry name" value="TEICHURONIC ACID BIOSYNTHESIS PROTEIN TUAE"/>
    <property type="match status" value="1"/>
</dbReference>
<dbReference type="PANTHER" id="PTHR37422">
    <property type="entry name" value="TEICHURONIC ACID BIOSYNTHESIS PROTEIN TUAE"/>
    <property type="match status" value="1"/>
</dbReference>
<comment type="caution">
    <text evidence="7">The sequence shown here is derived from an EMBL/GenBank/DDBJ whole genome shotgun (WGS) entry which is preliminary data.</text>
</comment>
<comment type="subcellular location">
    <subcellularLocation>
        <location evidence="1">Membrane</location>
        <topology evidence="1">Multi-pass membrane protein</topology>
    </subcellularLocation>
</comment>
<evidence type="ECO:0000256" key="4">
    <source>
        <dbReference type="ARBA" id="ARBA00023136"/>
    </source>
</evidence>
<proteinExistence type="predicted"/>
<name>A0A0G1Q3N6_9BACT</name>
<evidence type="ECO:0000256" key="2">
    <source>
        <dbReference type="ARBA" id="ARBA00022692"/>
    </source>
</evidence>
<dbReference type="InterPro" id="IPR051533">
    <property type="entry name" value="WaaL-like"/>
</dbReference>
<dbReference type="Pfam" id="PF04932">
    <property type="entry name" value="Wzy_C"/>
    <property type="match status" value="1"/>
</dbReference>
<evidence type="ECO:0000313" key="7">
    <source>
        <dbReference type="EMBL" id="KKU03295.1"/>
    </source>
</evidence>
<accession>A0A0G1Q3N6</accession>